<dbReference type="AlphaFoldDB" id="A0A940PH27"/>
<reference evidence="2" key="1">
    <citation type="submission" date="2020-12" db="EMBL/GenBank/DDBJ databases">
        <title>Vagococcus allomyrinae sp. nov. and Enterococcus lavae sp. nov., isolated from the larvae of Allomyrina dichotoma.</title>
        <authorList>
            <person name="Lee S.D."/>
        </authorList>
    </citation>
    <scope>NUCLEOTIDE SEQUENCE</scope>
    <source>
        <strain evidence="2">BWB3-3</strain>
    </source>
</reference>
<evidence type="ECO:0000313" key="3">
    <source>
        <dbReference type="Proteomes" id="UP000674938"/>
    </source>
</evidence>
<proteinExistence type="predicted"/>
<gene>
    <name evidence="2" type="ORF">I6N95_22570</name>
</gene>
<feature type="transmembrane region" description="Helical" evidence="1">
    <location>
        <begin position="42"/>
        <end position="63"/>
    </location>
</feature>
<dbReference type="Proteomes" id="UP000674938">
    <property type="component" value="Unassembled WGS sequence"/>
</dbReference>
<keyword evidence="1" id="KW-0472">Membrane</keyword>
<dbReference type="EMBL" id="JAEEGA010000019">
    <property type="protein sequence ID" value="MBP1043818.1"/>
    <property type="molecule type" value="Genomic_DNA"/>
</dbReference>
<evidence type="ECO:0000313" key="2">
    <source>
        <dbReference type="EMBL" id="MBP1043818.1"/>
    </source>
</evidence>
<comment type="caution">
    <text evidence="2">The sequence shown here is derived from an EMBL/GenBank/DDBJ whole genome shotgun (WGS) entry which is preliminary data.</text>
</comment>
<dbReference type="RefSeq" id="WP_209531671.1">
    <property type="nucleotide sequence ID" value="NZ_JAEEGA010000019.1"/>
</dbReference>
<keyword evidence="1" id="KW-1133">Transmembrane helix</keyword>
<keyword evidence="3" id="KW-1185">Reference proteome</keyword>
<name>A0A940PH27_9ENTE</name>
<feature type="transmembrane region" description="Helical" evidence="1">
    <location>
        <begin position="7"/>
        <end position="30"/>
    </location>
</feature>
<organism evidence="2 3">
    <name type="scientific">Vagococcus allomyrinae</name>
    <dbReference type="NCBI Taxonomy" id="2794353"/>
    <lineage>
        <taxon>Bacteria</taxon>
        <taxon>Bacillati</taxon>
        <taxon>Bacillota</taxon>
        <taxon>Bacilli</taxon>
        <taxon>Lactobacillales</taxon>
        <taxon>Enterococcaceae</taxon>
        <taxon>Vagococcus</taxon>
    </lineage>
</organism>
<protein>
    <submittedName>
        <fullName evidence="2">Uncharacterized protein</fullName>
    </submittedName>
</protein>
<evidence type="ECO:0000256" key="1">
    <source>
        <dbReference type="SAM" id="Phobius"/>
    </source>
</evidence>
<accession>A0A940PH27</accession>
<keyword evidence="1" id="KW-0812">Transmembrane</keyword>
<sequence>MKKRLICTLMVFLAFTVLFTLIIGIVMKIPRLPFIGGSEEGWLGYWGGTLGSLIGIMGAYLVMKEQLNVEKEQEEKERDPILTLGKGEAITLERYLLNPEVIKVPIINGGQTPVFNVKISYVILKETLSNTGKDEIDISNNFFSFDIDKIHVMMASSTEIQYISVLMPGEKQNVNLGKSISQLYFYHMDNIDKSEIEHNYEDFKIQIILEYQDYKNEKRNNDFNLGISLIGMEYNDSKKIHKLFCYAQLINAPS</sequence>